<protein>
    <submittedName>
        <fullName evidence="1">Uncharacterized protein</fullName>
    </submittedName>
</protein>
<gene>
    <name evidence="1" type="ORF">BW897_28760</name>
</gene>
<name>A0A1S9TGU8_BACCE</name>
<dbReference type="AlphaFoldDB" id="A0A1S9TGU8"/>
<comment type="caution">
    <text evidence="1">The sequence shown here is derived from an EMBL/GenBank/DDBJ whole genome shotgun (WGS) entry which is preliminary data.</text>
</comment>
<dbReference type="RefSeq" id="WP_078205595.1">
    <property type="nucleotide sequence ID" value="NZ_MUAJ01000054.1"/>
</dbReference>
<dbReference type="EMBL" id="MUAJ01000054">
    <property type="protein sequence ID" value="OOR09228.1"/>
    <property type="molecule type" value="Genomic_DNA"/>
</dbReference>
<reference evidence="1 2" key="1">
    <citation type="submission" date="2017-01" db="EMBL/GenBank/DDBJ databases">
        <title>Bacillus cereus isolates.</title>
        <authorList>
            <person name="Beno S.M."/>
        </authorList>
    </citation>
    <scope>NUCLEOTIDE SEQUENCE [LARGE SCALE GENOMIC DNA]</scope>
    <source>
        <strain evidence="1 2">FSL H8-0485</strain>
    </source>
</reference>
<sequence length="82" mass="9285">MYIATLREKLKEVCENKVRVRIAGCGHFYIYLAHSGDISTVKKVISDLNEEYGSDVKFNSSVGSVDGKVYKWYLSCWGLEGE</sequence>
<evidence type="ECO:0000313" key="1">
    <source>
        <dbReference type="EMBL" id="OOR09228.1"/>
    </source>
</evidence>
<organism evidence="1 2">
    <name type="scientific">Bacillus cereus</name>
    <dbReference type="NCBI Taxonomy" id="1396"/>
    <lineage>
        <taxon>Bacteria</taxon>
        <taxon>Bacillati</taxon>
        <taxon>Bacillota</taxon>
        <taxon>Bacilli</taxon>
        <taxon>Bacillales</taxon>
        <taxon>Bacillaceae</taxon>
        <taxon>Bacillus</taxon>
        <taxon>Bacillus cereus group</taxon>
    </lineage>
</organism>
<evidence type="ECO:0000313" key="2">
    <source>
        <dbReference type="Proteomes" id="UP000190906"/>
    </source>
</evidence>
<proteinExistence type="predicted"/>
<dbReference type="Proteomes" id="UP000190906">
    <property type="component" value="Unassembled WGS sequence"/>
</dbReference>
<accession>A0A1S9TGU8</accession>